<dbReference type="EMBL" id="BJHX01000001">
    <property type="protein sequence ID" value="GDY61073.1"/>
    <property type="molecule type" value="Genomic_DNA"/>
</dbReference>
<reference evidence="2 3" key="1">
    <citation type="submission" date="2019-04" db="EMBL/GenBank/DDBJ databases">
        <title>Draft genome sequences of Streptomyces avermitilis ATCC 31267.</title>
        <authorList>
            <person name="Komaki H."/>
            <person name="Tamura T."/>
            <person name="Hosoyama A."/>
        </authorList>
    </citation>
    <scope>NUCLEOTIDE SEQUENCE [LARGE SCALE GENOMIC DNA]</scope>
    <source>
        <strain evidence="2 3">ATCC 31267</strain>
    </source>
</reference>
<reference evidence="1 4" key="2">
    <citation type="submission" date="2019-04" db="EMBL/GenBank/DDBJ databases">
        <title>Draft genome sequences of Streptomyces avermitilis NBRC 14893.</title>
        <authorList>
            <person name="Komaki H."/>
            <person name="Tamura T."/>
            <person name="Hosoyama A."/>
        </authorList>
    </citation>
    <scope>NUCLEOTIDE SEQUENCE [LARGE SCALE GENOMIC DNA]</scope>
    <source>
        <strain evidence="1 4">NBRC 14893</strain>
    </source>
</reference>
<comment type="caution">
    <text evidence="1">The sequence shown here is derived from an EMBL/GenBank/DDBJ whole genome shotgun (WGS) entry which is preliminary data.</text>
</comment>
<dbReference type="EMBL" id="BJHY01000001">
    <property type="protein sequence ID" value="GDY78850.1"/>
    <property type="molecule type" value="Genomic_DNA"/>
</dbReference>
<evidence type="ECO:0000313" key="2">
    <source>
        <dbReference type="EMBL" id="GDY78850.1"/>
    </source>
</evidence>
<sequence>MRGGGIGAVSEPSSPLVLVQPVPELPFGGVGVRAGDPADTSLDMASHSHTILSRPLG</sequence>
<gene>
    <name evidence="1" type="ORF">SAV14893_004660</name>
    <name evidence="2" type="ORF">SAV31267_083350</name>
</gene>
<dbReference type="Proteomes" id="UP000302139">
    <property type="component" value="Unassembled WGS sequence"/>
</dbReference>
<name>A0A4D4LSM2_STRAX</name>
<evidence type="ECO:0000313" key="1">
    <source>
        <dbReference type="EMBL" id="GDY61073.1"/>
    </source>
</evidence>
<evidence type="ECO:0000313" key="4">
    <source>
        <dbReference type="Proteomes" id="UP000302139"/>
    </source>
</evidence>
<accession>A0A4D4LSM2</accession>
<organism evidence="1 4">
    <name type="scientific">Streptomyces avermitilis</name>
    <dbReference type="NCBI Taxonomy" id="33903"/>
    <lineage>
        <taxon>Bacteria</taxon>
        <taxon>Bacillati</taxon>
        <taxon>Actinomycetota</taxon>
        <taxon>Actinomycetes</taxon>
        <taxon>Kitasatosporales</taxon>
        <taxon>Streptomycetaceae</taxon>
        <taxon>Streptomyces</taxon>
    </lineage>
</organism>
<dbReference type="Proteomes" id="UP000299211">
    <property type="component" value="Unassembled WGS sequence"/>
</dbReference>
<evidence type="ECO:0000313" key="3">
    <source>
        <dbReference type="Proteomes" id="UP000299211"/>
    </source>
</evidence>
<proteinExistence type="predicted"/>
<dbReference type="AlphaFoldDB" id="A0A4D4LSM2"/>
<protein>
    <submittedName>
        <fullName evidence="1">Uncharacterized protein</fullName>
    </submittedName>
</protein>